<evidence type="ECO:0000313" key="6">
    <source>
        <dbReference type="EMBL" id="MDU0202157.1"/>
    </source>
</evidence>
<dbReference type="RefSeq" id="WP_315952167.1">
    <property type="nucleotide sequence ID" value="NZ_JAWCUD010000003.1"/>
</dbReference>
<keyword evidence="7" id="KW-1185">Reference proteome</keyword>
<keyword evidence="2" id="KW-0479">Metal-binding</keyword>
<sequence length="417" mass="44594">MDIVVLGGGAAGVCAAISAARGGRKVLLVESQGCLGGSRTATGVDTFYGFYTPKRQERIVGGIPWEIAGQLTHANAAFERTNTYGAGTGITYDVEMLKVVYEQAVLASGAELLYHTYASEVHVSEGLITGVLLANKQGLTEVSANVYIDATGDGDIAARSGAPFEKSDTNELQSLSTIFFMANVDTAAAKLVSHQKLAAKMKEANRSGQFVLPREEGSWHITPNPGVIQANMVRVSGVDATDPYALTLAEVEGRSQTREYVRFLKECVSGFEQAFLVGTSHHIGVRETRRIIGEYRLTEEDVVEGRKFGDGIACCGAPVEDHGSGKDTRWVYVSDDGYYHIPYRALVPQKVNNLLVAGRCLSATHGAQASARNSAQCMAMGQAAGVAAVVSLEQNVQVRSVSTGLLRERLRSQDVIL</sequence>
<organism evidence="6 7">
    <name type="scientific">Paenibacillus violae</name>
    <dbReference type="NCBI Taxonomy" id="3077234"/>
    <lineage>
        <taxon>Bacteria</taxon>
        <taxon>Bacillati</taxon>
        <taxon>Bacillota</taxon>
        <taxon>Bacilli</taxon>
        <taxon>Bacillales</taxon>
        <taxon>Paenibacillaceae</taxon>
        <taxon>Paenibacillus</taxon>
    </lineage>
</organism>
<gene>
    <name evidence="6" type="ORF">RQP52_13720</name>
</gene>
<keyword evidence="4" id="KW-0408">Iron</keyword>
<evidence type="ECO:0000256" key="5">
    <source>
        <dbReference type="ARBA" id="ARBA00023014"/>
    </source>
</evidence>
<dbReference type="PANTHER" id="PTHR43498:SF1">
    <property type="entry name" value="COB--COM HETERODISULFIDE REDUCTASE IRON-SULFUR SUBUNIT A"/>
    <property type="match status" value="1"/>
</dbReference>
<proteinExistence type="predicted"/>
<keyword evidence="5" id="KW-0411">Iron-sulfur</keyword>
<evidence type="ECO:0000256" key="4">
    <source>
        <dbReference type="ARBA" id="ARBA00023004"/>
    </source>
</evidence>
<dbReference type="Pfam" id="PF12831">
    <property type="entry name" value="FAD_oxidored"/>
    <property type="match status" value="1"/>
</dbReference>
<dbReference type="SUPFAM" id="SSF51905">
    <property type="entry name" value="FAD/NAD(P)-binding domain"/>
    <property type="match status" value="1"/>
</dbReference>
<dbReference type="InterPro" id="IPR036188">
    <property type="entry name" value="FAD/NAD-bd_sf"/>
</dbReference>
<dbReference type="Gene3D" id="3.50.50.60">
    <property type="entry name" value="FAD/NAD(P)-binding domain"/>
    <property type="match status" value="1"/>
</dbReference>
<evidence type="ECO:0000313" key="7">
    <source>
        <dbReference type="Proteomes" id="UP001260980"/>
    </source>
</evidence>
<evidence type="ECO:0000256" key="1">
    <source>
        <dbReference type="ARBA" id="ARBA00022485"/>
    </source>
</evidence>
<evidence type="ECO:0000256" key="3">
    <source>
        <dbReference type="ARBA" id="ARBA00023002"/>
    </source>
</evidence>
<dbReference type="PRINTS" id="PR00469">
    <property type="entry name" value="PNDRDTASEII"/>
</dbReference>
<comment type="caution">
    <text evidence="6">The sequence shown here is derived from an EMBL/GenBank/DDBJ whole genome shotgun (WGS) entry which is preliminary data.</text>
</comment>
<dbReference type="PRINTS" id="PR00368">
    <property type="entry name" value="FADPNR"/>
</dbReference>
<dbReference type="Proteomes" id="UP001260980">
    <property type="component" value="Unassembled WGS sequence"/>
</dbReference>
<dbReference type="EMBL" id="JAWCUD010000003">
    <property type="protein sequence ID" value="MDU0202157.1"/>
    <property type="molecule type" value="Genomic_DNA"/>
</dbReference>
<protein>
    <submittedName>
        <fullName evidence="6">FAD-dependent oxidoreductase</fullName>
    </submittedName>
</protein>
<dbReference type="InterPro" id="IPR039650">
    <property type="entry name" value="HdrA-like"/>
</dbReference>
<keyword evidence="1" id="KW-0004">4Fe-4S</keyword>
<name>A0ABU3RCY6_9BACL</name>
<dbReference type="PANTHER" id="PTHR43498">
    <property type="entry name" value="FERREDOXIN:COB-COM HETERODISULFIDE REDUCTASE SUBUNIT A"/>
    <property type="match status" value="1"/>
</dbReference>
<keyword evidence="3" id="KW-0560">Oxidoreductase</keyword>
<evidence type="ECO:0000256" key="2">
    <source>
        <dbReference type="ARBA" id="ARBA00022723"/>
    </source>
</evidence>
<accession>A0ABU3RCY6</accession>
<reference evidence="6 7" key="1">
    <citation type="submission" date="2023-10" db="EMBL/GenBank/DDBJ databases">
        <title>Paenibacillus strain PFR10 Genome sequencing and assembly.</title>
        <authorList>
            <person name="Kim I."/>
        </authorList>
    </citation>
    <scope>NUCLEOTIDE SEQUENCE [LARGE SCALE GENOMIC DNA]</scope>
    <source>
        <strain evidence="6 7">PFR10</strain>
    </source>
</reference>